<dbReference type="PANTHER" id="PTHR43453">
    <property type="entry name" value="RRNA METHYLASE-LIKE"/>
    <property type="match status" value="1"/>
</dbReference>
<dbReference type="Pfam" id="PF00588">
    <property type="entry name" value="SpoU_methylase"/>
    <property type="match status" value="1"/>
</dbReference>
<accession>A0A7J6RCV1</accession>
<keyword evidence="3" id="KW-0808">Transferase</keyword>
<dbReference type="InterPro" id="IPR033671">
    <property type="entry name" value="TrmH"/>
</dbReference>
<evidence type="ECO:0000256" key="2">
    <source>
        <dbReference type="ARBA" id="ARBA00022603"/>
    </source>
</evidence>
<evidence type="ECO:0000256" key="3">
    <source>
        <dbReference type="ARBA" id="ARBA00022679"/>
    </source>
</evidence>
<keyword evidence="5" id="KW-0819">tRNA processing</keyword>
<dbReference type="InterPro" id="IPR029028">
    <property type="entry name" value="Alpha/beta_knot_MTases"/>
</dbReference>
<sequence length="507" mass="56241">MLNATHDGNHNVRLTNLSHPYDADDDDDDAGPCCYYSIICRVKFFDHKKGFGIIVPVDGILKMIMKDPSGDDHEDESGYYINDDIKVFRHQLLATNHHPTTASRTVTSTTTSHLRKGVLVRALLRSSSVHGDDDYTIRCDDTTTAGTGTAASVGDSCHPNGHNVEYLNVYDITIISSTPTTLESDSSHTESSSSSSLWVGKLMMEMEKGCDGPSCLIDDLVEGVDWVVECIVMIASRNDDTSSTTGNDYQHWFNTLFYPMVIDKAITRLLQYAAHAAPPSDGPTLRWITALVCGKGIYLTPRRRSRLQYTLSILQQEGEGGVHRRHGYDITRGFGSSSKNGAVAAIVDINKVVSSRDDGVIVVLDGVRDIHNICGMYRLCDALGIYQLYILPSCNSHDDKMRIKKTADGVSRRSIRYLKVTRFNDHYHAIYDLHSRGYQIWATDVSPQAVSFHDILDTTNLTTITSTLPDRLAVVFGQESCGISDMIRDCADMRCYIPLYGVVESLN</sequence>
<dbReference type="InterPro" id="IPR001537">
    <property type="entry name" value="SpoU_MeTrfase"/>
</dbReference>
<dbReference type="InterPro" id="IPR029026">
    <property type="entry name" value="tRNA_m1G_MTases_N"/>
</dbReference>
<keyword evidence="6" id="KW-0694">RNA-binding</keyword>
<evidence type="ECO:0000259" key="7">
    <source>
        <dbReference type="Pfam" id="PF00588"/>
    </source>
</evidence>
<evidence type="ECO:0000256" key="5">
    <source>
        <dbReference type="ARBA" id="ARBA00022694"/>
    </source>
</evidence>
<gene>
    <name evidence="8" type="ORF">FOZ63_001506</name>
</gene>
<proteinExistence type="predicted"/>
<dbReference type="EMBL" id="JABANO010026447">
    <property type="protein sequence ID" value="KAF4718524.1"/>
    <property type="molecule type" value="Genomic_DNA"/>
</dbReference>
<evidence type="ECO:0000313" key="9">
    <source>
        <dbReference type="Proteomes" id="UP000553632"/>
    </source>
</evidence>
<dbReference type="GO" id="GO:0002938">
    <property type="term" value="P:tRNA guanine ribose methylation"/>
    <property type="evidence" value="ECO:0007669"/>
    <property type="project" value="TreeGrafter"/>
</dbReference>
<feature type="non-terminal residue" evidence="8">
    <location>
        <position position="507"/>
    </location>
</feature>
<evidence type="ECO:0000313" key="8">
    <source>
        <dbReference type="EMBL" id="KAF4718524.1"/>
    </source>
</evidence>
<organism evidence="8 9">
    <name type="scientific">Perkinsus olseni</name>
    <name type="common">Perkinsus atlanticus</name>
    <dbReference type="NCBI Taxonomy" id="32597"/>
    <lineage>
        <taxon>Eukaryota</taxon>
        <taxon>Sar</taxon>
        <taxon>Alveolata</taxon>
        <taxon>Perkinsozoa</taxon>
        <taxon>Perkinsea</taxon>
        <taxon>Perkinsida</taxon>
        <taxon>Perkinsidae</taxon>
        <taxon>Perkinsus</taxon>
    </lineage>
</organism>
<dbReference type="Gene3D" id="3.40.1280.10">
    <property type="match status" value="1"/>
</dbReference>
<dbReference type="Proteomes" id="UP000553632">
    <property type="component" value="Unassembled WGS sequence"/>
</dbReference>
<evidence type="ECO:0000256" key="4">
    <source>
        <dbReference type="ARBA" id="ARBA00022691"/>
    </source>
</evidence>
<keyword evidence="2" id="KW-0489">Methyltransferase</keyword>
<keyword evidence="4" id="KW-0949">S-adenosyl-L-methionine</keyword>
<dbReference type="GO" id="GO:0000049">
    <property type="term" value="F:tRNA binding"/>
    <property type="evidence" value="ECO:0007669"/>
    <property type="project" value="UniProtKB-KW"/>
</dbReference>
<dbReference type="AlphaFoldDB" id="A0A7J6RCV1"/>
<protein>
    <recommendedName>
        <fullName evidence="7">tRNA/rRNA methyltransferase SpoU type domain-containing protein</fullName>
    </recommendedName>
</protein>
<comment type="caution">
    <text evidence="8">The sequence shown here is derived from an EMBL/GenBank/DDBJ whole genome shotgun (WGS) entry which is preliminary data.</text>
</comment>
<evidence type="ECO:0000256" key="1">
    <source>
        <dbReference type="ARBA" id="ARBA00022555"/>
    </source>
</evidence>
<dbReference type="GO" id="GO:0008173">
    <property type="term" value="F:RNA methyltransferase activity"/>
    <property type="evidence" value="ECO:0007669"/>
    <property type="project" value="InterPro"/>
</dbReference>
<feature type="domain" description="tRNA/rRNA methyltransferase SpoU type" evidence="7">
    <location>
        <begin position="360"/>
        <end position="507"/>
    </location>
</feature>
<keyword evidence="9" id="KW-1185">Reference proteome</keyword>
<evidence type="ECO:0000256" key="6">
    <source>
        <dbReference type="ARBA" id="ARBA00022884"/>
    </source>
</evidence>
<reference evidence="8 9" key="1">
    <citation type="submission" date="2020-04" db="EMBL/GenBank/DDBJ databases">
        <title>Perkinsus olseni comparative genomics.</title>
        <authorList>
            <person name="Bogema D.R."/>
        </authorList>
    </citation>
    <scope>NUCLEOTIDE SEQUENCE [LARGE SCALE GENOMIC DNA]</scope>
    <source>
        <strain evidence="8 9">ATCC PRA-207</strain>
    </source>
</reference>
<dbReference type="PANTHER" id="PTHR43453:SF1">
    <property type="entry name" value="TRNA_RRNA METHYLTRANSFERASE SPOU TYPE DOMAIN-CONTAINING PROTEIN"/>
    <property type="match status" value="1"/>
</dbReference>
<name>A0A7J6RCV1_PEROL</name>
<dbReference type="SUPFAM" id="SSF75217">
    <property type="entry name" value="alpha/beta knot"/>
    <property type="match status" value="1"/>
</dbReference>
<keyword evidence="1" id="KW-0820">tRNA-binding</keyword>